<evidence type="ECO:0000256" key="8">
    <source>
        <dbReference type="ARBA" id="ARBA00047469"/>
    </source>
</evidence>
<comment type="subcellular location">
    <subcellularLocation>
        <location evidence="9">Cytoplasm</location>
    </subcellularLocation>
</comment>
<feature type="domain" description="Aminoacyl-tRNA synthetase class Ia" evidence="11">
    <location>
        <begin position="12"/>
        <end position="218"/>
    </location>
</feature>
<feature type="domain" description="Methionyl/Valyl/Leucyl/Isoleucyl-tRNA synthetase anticodon-binding" evidence="12">
    <location>
        <begin position="756"/>
        <end position="867"/>
    </location>
</feature>
<comment type="similarity">
    <text evidence="1 9 10">Belongs to the class-I aminoacyl-tRNA synthetase family.</text>
</comment>
<dbReference type="CDD" id="cd07958">
    <property type="entry name" value="Anticodon_Ia_Leu_BEm"/>
    <property type="match status" value="1"/>
</dbReference>
<dbReference type="SUPFAM" id="SSF50677">
    <property type="entry name" value="ValRS/IleRS/LeuRS editing domain"/>
    <property type="match status" value="1"/>
</dbReference>
<accession>A0ABN0P186</accession>
<dbReference type="SUPFAM" id="SSF52374">
    <property type="entry name" value="Nucleotidylyl transferase"/>
    <property type="match status" value="1"/>
</dbReference>
<keyword evidence="15" id="KW-1185">Reference proteome</keyword>
<gene>
    <name evidence="9" type="primary">leuS</name>
    <name evidence="14" type="ORF">HMPREF9193_00451</name>
</gene>
<evidence type="ECO:0000259" key="13">
    <source>
        <dbReference type="Pfam" id="PF13603"/>
    </source>
</evidence>
<dbReference type="InterPro" id="IPR002302">
    <property type="entry name" value="Leu-tRNA-ligase"/>
</dbReference>
<feature type="domain" description="Aminoacyl-tRNA synthetase class Ia" evidence="11">
    <location>
        <begin position="671"/>
        <end position="699"/>
    </location>
</feature>
<dbReference type="Pfam" id="PF00133">
    <property type="entry name" value="tRNA-synt_1"/>
    <property type="match status" value="2"/>
</dbReference>
<dbReference type="InterPro" id="IPR009080">
    <property type="entry name" value="tRNAsynth_Ia_anticodon-bd"/>
</dbReference>
<dbReference type="PROSITE" id="PS00178">
    <property type="entry name" value="AA_TRNA_LIGASE_I"/>
    <property type="match status" value="1"/>
</dbReference>
<dbReference type="Gene3D" id="3.40.50.620">
    <property type="entry name" value="HUPs"/>
    <property type="match status" value="2"/>
</dbReference>
<evidence type="ECO:0000313" key="14">
    <source>
        <dbReference type="EMBL" id="ERJ94096.1"/>
    </source>
</evidence>
<dbReference type="Gene3D" id="1.10.730.10">
    <property type="entry name" value="Isoleucyl-tRNA Synthetase, Domain 1"/>
    <property type="match status" value="1"/>
</dbReference>
<evidence type="ECO:0000256" key="9">
    <source>
        <dbReference type="HAMAP-Rule" id="MF_00049"/>
    </source>
</evidence>
<feature type="short sequence motif" description="'KMSKS' region" evidence="9">
    <location>
        <begin position="673"/>
        <end position="677"/>
    </location>
</feature>
<evidence type="ECO:0000256" key="10">
    <source>
        <dbReference type="RuleBase" id="RU363035"/>
    </source>
</evidence>
<evidence type="ECO:0000256" key="7">
    <source>
        <dbReference type="ARBA" id="ARBA00023146"/>
    </source>
</evidence>
<dbReference type="InterPro" id="IPR025709">
    <property type="entry name" value="Leu_tRNA-synth_edit"/>
</dbReference>
<dbReference type="EC" id="6.1.1.4" evidence="9"/>
<sequence length="905" mass="102167">MANYPFKTIENKWQQYWEKNKTFRCEENESFTRDKRAYVLDMFPYPSAQGLHVGHPEGYTATDIYCRYLRMKGFNVLHPMGFDAFGLPAENYAIKTGIHPSIATNTNIEHFTKQIKALGFSYDWERCVTTCKPDYYKWTQWIFLQLFKKGLAYEAEAPINWCPSCLTGLANEEVKEGKCERCGTAVTRKTIRQWILKITAYAERLLDDLDGLDWSESIKLMQKNWIGKSTGAEVNFPIAKSLSNDVLTVYTTRADTLFGATYMVIAPEHKLLPLLTTAEQKKDVQAYVEQAAKKSDLERTDLAKTKTGVFTGSYAINPVTGKQIPIWVSDYVLISYGTGAVMAVPAHDERDWDFAQAFHLPVIKTVASKEETTLIGDGDEKKGAALLREAANTAVNGAGTDTSELTQTETPLYQTLKNRFPQIFNNADKCTAADGYSINSGFLTGLSTRESIPAMIAYLEQRGIGKASVNYKLRDWIFSRQRYWGEPIPLVHCKDCGCVPLDEKDLPLMPPEVQSYLPTGTGESPLAHASEWVNCTCPKCGKPARRETNTMPQWAGSCWYYLRYLDPHNSECFASKDKIEYWMPVNLYVGGAEHAVLHLLYARFWHKVLYDLGLVNTTEPFQRLINQGMITSYAFQRKNKTLVPADEVREVPGKTGIFEETATGEVLERVVAKMSKSLKNVVNPDEVIAEYGADSVRMYEMFMGPLEVSKPWNTQGLIGIHRFLEKIWTLSEKPMCASLDNLNEDTNSTQKTALQKLLHKTIKKVSEDTASLNFNTAISQMMIFVNELSKADTLPIDIWQPFVLMLSAYAPHMGEELWEKLGGKTSCAYEKWPEWDEKLCTDDSCTIVVQVNGKIRDKFEAALNTDKAALEKTALKTEGAKRFTEGKTPVKVIVVPNKLVNIVVK</sequence>
<evidence type="ECO:0000256" key="5">
    <source>
        <dbReference type="ARBA" id="ARBA00022840"/>
    </source>
</evidence>
<proteinExistence type="inferred from homology"/>
<dbReference type="SUPFAM" id="SSF47323">
    <property type="entry name" value="Anticodon-binding domain of a subclass of class I aminoacyl-tRNA synthetases"/>
    <property type="match status" value="1"/>
</dbReference>
<comment type="caution">
    <text evidence="14">The sequence shown here is derived from an EMBL/GenBank/DDBJ whole genome shotgun (WGS) entry which is preliminary data.</text>
</comment>
<keyword evidence="6 9" id="KW-0648">Protein biosynthesis</keyword>
<evidence type="ECO:0000256" key="2">
    <source>
        <dbReference type="ARBA" id="ARBA00022490"/>
    </source>
</evidence>
<evidence type="ECO:0000256" key="3">
    <source>
        <dbReference type="ARBA" id="ARBA00022598"/>
    </source>
</evidence>
<dbReference type="PANTHER" id="PTHR43740:SF2">
    <property type="entry name" value="LEUCINE--TRNA LIGASE, MITOCHONDRIAL"/>
    <property type="match status" value="1"/>
</dbReference>
<dbReference type="GO" id="GO:0016874">
    <property type="term" value="F:ligase activity"/>
    <property type="evidence" value="ECO:0007669"/>
    <property type="project" value="UniProtKB-KW"/>
</dbReference>
<feature type="domain" description="Leucyl-tRNA synthetase editing" evidence="13">
    <location>
        <begin position="223"/>
        <end position="373"/>
    </location>
</feature>
<dbReference type="Gene3D" id="3.90.740.10">
    <property type="entry name" value="Valyl/Leucyl/Isoleucyl-tRNA synthetase, editing domain"/>
    <property type="match status" value="1"/>
</dbReference>
<comment type="caution">
    <text evidence="9">Lacks conserved residue(s) required for the propagation of feature annotation.</text>
</comment>
<reference evidence="14 15" key="1">
    <citation type="submission" date="2013-08" db="EMBL/GenBank/DDBJ databases">
        <authorList>
            <person name="Weinstock G."/>
            <person name="Sodergren E."/>
            <person name="Wylie T."/>
            <person name="Fulton L."/>
            <person name="Fulton R."/>
            <person name="Fronick C."/>
            <person name="O'Laughlin M."/>
            <person name="Godfrey J."/>
            <person name="Miner T."/>
            <person name="Herter B."/>
            <person name="Appelbaum E."/>
            <person name="Cordes M."/>
            <person name="Lek S."/>
            <person name="Wollam A."/>
            <person name="Pepin K.H."/>
            <person name="Palsikar V.B."/>
            <person name="Mitreva M."/>
            <person name="Wilson R.K."/>
        </authorList>
    </citation>
    <scope>NUCLEOTIDE SEQUENCE [LARGE SCALE GENOMIC DNA]</scope>
    <source>
        <strain evidence="14 15">ATCC 700332</strain>
    </source>
</reference>
<organism evidence="14 15">
    <name type="scientific">Treponema lecithinolyticum ATCC 700332</name>
    <dbReference type="NCBI Taxonomy" id="1321815"/>
    <lineage>
        <taxon>Bacteria</taxon>
        <taxon>Pseudomonadati</taxon>
        <taxon>Spirochaetota</taxon>
        <taxon>Spirochaetia</taxon>
        <taxon>Spirochaetales</taxon>
        <taxon>Treponemataceae</taxon>
        <taxon>Treponema</taxon>
    </lineage>
</organism>
<comment type="catalytic activity">
    <reaction evidence="8 9">
        <text>tRNA(Leu) + L-leucine + ATP = L-leucyl-tRNA(Leu) + AMP + diphosphate</text>
        <dbReference type="Rhea" id="RHEA:11688"/>
        <dbReference type="Rhea" id="RHEA-COMP:9613"/>
        <dbReference type="Rhea" id="RHEA-COMP:9622"/>
        <dbReference type="ChEBI" id="CHEBI:30616"/>
        <dbReference type="ChEBI" id="CHEBI:33019"/>
        <dbReference type="ChEBI" id="CHEBI:57427"/>
        <dbReference type="ChEBI" id="CHEBI:78442"/>
        <dbReference type="ChEBI" id="CHEBI:78494"/>
        <dbReference type="ChEBI" id="CHEBI:456215"/>
        <dbReference type="EC" id="6.1.1.4"/>
    </reaction>
</comment>
<dbReference type="PANTHER" id="PTHR43740">
    <property type="entry name" value="LEUCYL-TRNA SYNTHETASE"/>
    <property type="match status" value="1"/>
</dbReference>
<keyword evidence="2 9" id="KW-0963">Cytoplasm</keyword>
<evidence type="ECO:0000256" key="6">
    <source>
        <dbReference type="ARBA" id="ARBA00022917"/>
    </source>
</evidence>
<dbReference type="PRINTS" id="PR00985">
    <property type="entry name" value="TRNASYNTHLEU"/>
</dbReference>
<evidence type="ECO:0000259" key="12">
    <source>
        <dbReference type="Pfam" id="PF08264"/>
    </source>
</evidence>
<evidence type="ECO:0000259" key="11">
    <source>
        <dbReference type="Pfam" id="PF00133"/>
    </source>
</evidence>
<evidence type="ECO:0000256" key="1">
    <source>
        <dbReference type="ARBA" id="ARBA00005594"/>
    </source>
</evidence>
<keyword evidence="5 9" id="KW-0067">ATP-binding</keyword>
<evidence type="ECO:0000313" key="15">
    <source>
        <dbReference type="Proteomes" id="UP000016649"/>
    </source>
</evidence>
<dbReference type="InterPro" id="IPR009008">
    <property type="entry name" value="Val/Leu/Ile-tRNA-synth_edit"/>
</dbReference>
<dbReference type="InterPro" id="IPR013155">
    <property type="entry name" value="M/V/L/I-tRNA-synth_anticd-bd"/>
</dbReference>
<feature type="binding site" evidence="9">
    <location>
        <position position="676"/>
    </location>
    <ligand>
        <name>ATP</name>
        <dbReference type="ChEBI" id="CHEBI:30616"/>
    </ligand>
</feature>
<name>A0ABN0P186_TRELE</name>
<keyword evidence="3 9" id="KW-0436">Ligase</keyword>
<dbReference type="HAMAP" id="MF_00049_B">
    <property type="entry name" value="Leu_tRNA_synth_B"/>
    <property type="match status" value="1"/>
</dbReference>
<dbReference type="NCBIfam" id="TIGR00396">
    <property type="entry name" value="leuS_bact"/>
    <property type="match status" value="2"/>
</dbReference>
<dbReference type="RefSeq" id="WP_021686852.1">
    <property type="nucleotide sequence ID" value="NZ_KI260561.1"/>
</dbReference>
<dbReference type="Proteomes" id="UP000016649">
    <property type="component" value="Unassembled WGS sequence"/>
</dbReference>
<dbReference type="InterPro" id="IPR014729">
    <property type="entry name" value="Rossmann-like_a/b/a_fold"/>
</dbReference>
<evidence type="ECO:0000256" key="4">
    <source>
        <dbReference type="ARBA" id="ARBA00022741"/>
    </source>
</evidence>
<protein>
    <recommendedName>
        <fullName evidence="9">Leucine--tRNA ligase</fullName>
        <ecNumber evidence="9">6.1.1.4</ecNumber>
    </recommendedName>
    <alternativeName>
        <fullName evidence="9">Leucyl-tRNA synthetase</fullName>
        <shortName evidence="9">LeuRS</shortName>
    </alternativeName>
</protein>
<keyword evidence="7 9" id="KW-0030">Aminoacyl-tRNA synthetase</keyword>
<keyword evidence="4 9" id="KW-0547">Nucleotide-binding</keyword>
<dbReference type="Pfam" id="PF13603">
    <property type="entry name" value="tRNA-synt_1_2"/>
    <property type="match status" value="1"/>
</dbReference>
<dbReference type="Pfam" id="PF08264">
    <property type="entry name" value="Anticodon_1"/>
    <property type="match status" value="1"/>
</dbReference>
<dbReference type="InterPro" id="IPR001412">
    <property type="entry name" value="aa-tRNA-synth_I_CS"/>
</dbReference>
<dbReference type="InterPro" id="IPR002300">
    <property type="entry name" value="aa-tRNA-synth_Ia"/>
</dbReference>
<dbReference type="EMBL" id="AWVH01000006">
    <property type="protein sequence ID" value="ERJ94096.1"/>
    <property type="molecule type" value="Genomic_DNA"/>
</dbReference>